<evidence type="ECO:0000256" key="4">
    <source>
        <dbReference type="ARBA" id="ARBA00023136"/>
    </source>
</evidence>
<dbReference type="RefSeq" id="WP_001990005.1">
    <property type="nucleotide sequence ID" value="NZ_JBCMSA010000016.1"/>
</dbReference>
<dbReference type="PATRIC" id="fig|1392.242.peg.1415"/>
<sequence>MTFSMRRFSAIFRKEVQDIKTNASVLVMAAMPIMFAFVYQQMDGPKEQIANMVTLMSLIMVGSFVQAALIAEEKEKHTLRVMMLSPTSSLEVLLGKSALTGLITFVICISNFAILGVVKGNMVLIILFLLISIFFFLMLGTAIGLLAKTMASTSVVGMPILFVFFLAPMLGEFIKNQFVTKAIEFLPTKHLADAMPKMLAGKGFSTVSGDLINIIIWSVLSIVLCIVVYKKKQMD</sequence>
<evidence type="ECO:0000256" key="2">
    <source>
        <dbReference type="ARBA" id="ARBA00022692"/>
    </source>
</evidence>
<feature type="transmembrane region" description="Helical" evidence="5">
    <location>
        <begin position="21"/>
        <end position="40"/>
    </location>
</feature>
<feature type="transmembrane region" description="Helical" evidence="5">
    <location>
        <begin position="154"/>
        <end position="171"/>
    </location>
</feature>
<dbReference type="InterPro" id="IPR013525">
    <property type="entry name" value="ABC2_TM"/>
</dbReference>
<dbReference type="PANTHER" id="PTHR43471">
    <property type="entry name" value="ABC TRANSPORTER PERMEASE"/>
    <property type="match status" value="1"/>
</dbReference>
<evidence type="ECO:0000313" key="7">
    <source>
        <dbReference type="EMBL" id="KLV17066.1"/>
    </source>
</evidence>
<evidence type="ECO:0000313" key="8">
    <source>
        <dbReference type="Proteomes" id="UP000035904"/>
    </source>
</evidence>
<organism evidence="7 8">
    <name type="scientific">Bacillus anthracis</name>
    <name type="common">anthrax bacterium</name>
    <dbReference type="NCBI Taxonomy" id="1392"/>
    <lineage>
        <taxon>Bacteria</taxon>
        <taxon>Bacillati</taxon>
        <taxon>Bacillota</taxon>
        <taxon>Bacilli</taxon>
        <taxon>Bacillales</taxon>
        <taxon>Bacillaceae</taxon>
        <taxon>Bacillus</taxon>
        <taxon>Bacillus cereus group</taxon>
    </lineage>
</organism>
<keyword evidence="4 5" id="KW-0472">Membrane</keyword>
<dbReference type="Proteomes" id="UP000035904">
    <property type="component" value="Unassembled WGS sequence"/>
</dbReference>
<evidence type="ECO:0000259" key="6">
    <source>
        <dbReference type="Pfam" id="PF12698"/>
    </source>
</evidence>
<comment type="subcellular location">
    <subcellularLocation>
        <location evidence="1">Membrane</location>
        <topology evidence="1">Multi-pass membrane protein</topology>
    </subcellularLocation>
</comment>
<accession>A0A0J1HTM5</accession>
<dbReference type="AlphaFoldDB" id="A0A0J1HTM5"/>
<dbReference type="EMBL" id="LDPG01000013">
    <property type="protein sequence ID" value="KLV17066.1"/>
    <property type="molecule type" value="Genomic_DNA"/>
</dbReference>
<evidence type="ECO:0000256" key="3">
    <source>
        <dbReference type="ARBA" id="ARBA00022989"/>
    </source>
</evidence>
<dbReference type="Pfam" id="PF12698">
    <property type="entry name" value="ABC2_membrane_3"/>
    <property type="match status" value="1"/>
</dbReference>
<feature type="transmembrane region" description="Helical" evidence="5">
    <location>
        <begin position="211"/>
        <end position="229"/>
    </location>
</feature>
<evidence type="ECO:0000256" key="5">
    <source>
        <dbReference type="SAM" id="Phobius"/>
    </source>
</evidence>
<name>A0A0J1HTM5_BACAN</name>
<keyword evidence="2 5" id="KW-0812">Transmembrane</keyword>
<comment type="caution">
    <text evidence="7">The sequence shown here is derived from an EMBL/GenBank/DDBJ whole genome shotgun (WGS) entry which is preliminary data.</text>
</comment>
<dbReference type="PANTHER" id="PTHR43471:SF1">
    <property type="entry name" value="ABC TRANSPORTER PERMEASE PROTEIN NOSY-RELATED"/>
    <property type="match status" value="1"/>
</dbReference>
<proteinExistence type="predicted"/>
<evidence type="ECO:0000256" key="1">
    <source>
        <dbReference type="ARBA" id="ARBA00004141"/>
    </source>
</evidence>
<keyword evidence="3 5" id="KW-1133">Transmembrane helix</keyword>
<protein>
    <submittedName>
        <fullName evidence="7">ABC transporter permease</fullName>
    </submittedName>
</protein>
<feature type="transmembrane region" description="Helical" evidence="5">
    <location>
        <begin position="52"/>
        <end position="71"/>
    </location>
</feature>
<reference evidence="7 8" key="1">
    <citation type="submission" date="2015-05" db="EMBL/GenBank/DDBJ databases">
        <title>Whole genome sequence and identification of bacterial endophytes from Costus igneus.</title>
        <authorList>
            <person name="Lee Y.P."/>
            <person name="Gan H.M."/>
            <person name="Eng W."/>
            <person name="Wheatley M.S."/>
            <person name="Caraballo A."/>
            <person name="Polter S."/>
            <person name="Savka M.A."/>
            <person name="Hudson A.O."/>
        </authorList>
    </citation>
    <scope>NUCLEOTIDE SEQUENCE [LARGE SCALE GENOMIC DNA]</scope>
    <source>
        <strain evidence="7 8">RIT375</strain>
    </source>
</reference>
<dbReference type="GO" id="GO:0016020">
    <property type="term" value="C:membrane"/>
    <property type="evidence" value="ECO:0007669"/>
    <property type="project" value="UniProtKB-SubCell"/>
</dbReference>
<feature type="domain" description="ABC-2 type transporter transmembrane" evidence="6">
    <location>
        <begin position="39"/>
        <end position="225"/>
    </location>
</feature>
<feature type="transmembrane region" description="Helical" evidence="5">
    <location>
        <begin position="124"/>
        <end position="147"/>
    </location>
</feature>
<dbReference type="GO" id="GO:0140359">
    <property type="term" value="F:ABC-type transporter activity"/>
    <property type="evidence" value="ECO:0007669"/>
    <property type="project" value="InterPro"/>
</dbReference>
<gene>
    <name evidence="7" type="ORF">ABW01_17730</name>
</gene>
<feature type="transmembrane region" description="Helical" evidence="5">
    <location>
        <begin position="92"/>
        <end position="118"/>
    </location>
</feature>